<name>A0A0C2DL29_9BILA</name>
<organism evidence="1 2">
    <name type="scientific">Ancylostoma duodenale</name>
    <dbReference type="NCBI Taxonomy" id="51022"/>
    <lineage>
        <taxon>Eukaryota</taxon>
        <taxon>Metazoa</taxon>
        <taxon>Ecdysozoa</taxon>
        <taxon>Nematoda</taxon>
        <taxon>Chromadorea</taxon>
        <taxon>Rhabditida</taxon>
        <taxon>Rhabditina</taxon>
        <taxon>Rhabditomorpha</taxon>
        <taxon>Strongyloidea</taxon>
        <taxon>Ancylostomatidae</taxon>
        <taxon>Ancylostomatinae</taxon>
        <taxon>Ancylostoma</taxon>
    </lineage>
</organism>
<dbReference type="AlphaFoldDB" id="A0A0C2DL29"/>
<dbReference type="Proteomes" id="UP000054047">
    <property type="component" value="Unassembled WGS sequence"/>
</dbReference>
<dbReference type="EMBL" id="KN728742">
    <property type="protein sequence ID" value="KIH63322.1"/>
    <property type="molecule type" value="Genomic_DNA"/>
</dbReference>
<gene>
    <name evidence="1" type="ORF">ANCDUO_06378</name>
</gene>
<protein>
    <submittedName>
        <fullName evidence="1">Uncharacterized protein</fullName>
    </submittedName>
</protein>
<keyword evidence="2" id="KW-1185">Reference proteome</keyword>
<evidence type="ECO:0000313" key="2">
    <source>
        <dbReference type="Proteomes" id="UP000054047"/>
    </source>
</evidence>
<proteinExistence type="predicted"/>
<sequence>MRGTIFIDSEEFPKVSVFKCVGSRISADSNTLTETRGGRIGDDVRFLKLSLDDEYDRWKWLNRTRYADLRRKQARKRKDITGKISHMRNRCHAVGWQHKGEVLCGTYT</sequence>
<reference evidence="1 2" key="1">
    <citation type="submission" date="2013-12" db="EMBL/GenBank/DDBJ databases">
        <title>Draft genome of the parsitic nematode Ancylostoma duodenale.</title>
        <authorList>
            <person name="Mitreva M."/>
        </authorList>
    </citation>
    <scope>NUCLEOTIDE SEQUENCE [LARGE SCALE GENOMIC DNA]</scope>
    <source>
        <strain evidence="1 2">Zhejiang</strain>
    </source>
</reference>
<accession>A0A0C2DL29</accession>
<evidence type="ECO:0000313" key="1">
    <source>
        <dbReference type="EMBL" id="KIH63322.1"/>
    </source>
</evidence>